<evidence type="ECO:0000313" key="6">
    <source>
        <dbReference type="EMBL" id="KAK3922231.1"/>
    </source>
</evidence>
<keyword evidence="5" id="KW-0539">Nucleus</keyword>
<evidence type="ECO:0000256" key="4">
    <source>
        <dbReference type="ARBA" id="ARBA00022833"/>
    </source>
</evidence>
<reference evidence="6" key="2">
    <citation type="journal article" date="2023" name="BMC Genomics">
        <title>Pest status, molecular evolution, and epigenetic factors derived from the genome assembly of Frankliniella fusca, a thysanopteran phytovirus vector.</title>
        <authorList>
            <person name="Catto M.A."/>
            <person name="Labadie P.E."/>
            <person name="Jacobson A.L."/>
            <person name="Kennedy G.G."/>
            <person name="Srinivasan R."/>
            <person name="Hunt B.G."/>
        </authorList>
    </citation>
    <scope>NUCLEOTIDE SEQUENCE</scope>
    <source>
        <strain evidence="6">PL_HMW_Pooled</strain>
    </source>
</reference>
<sequence length="195" mass="22176">MEEDEDDFEDAIENCMLRGAIFKVKKIVRFFRQSEVATTELTKLQMEESEISEGKTLKLIQEVKTRWNSCFAMLERFLQLHENVARVILKLQRDKNSKSKPPAILTMDEIDALTEVRDLLRPLDIATKESITRQTPVTPVGFNLKADLTTRLSNAFGKIEDIKLYQCATILDPRFKKAAFASAQSAANAEAYVGE</sequence>
<dbReference type="PANTHER" id="PTHR46481:SF10">
    <property type="entry name" value="ZINC FINGER BED DOMAIN-CONTAINING PROTEIN 39"/>
    <property type="match status" value="1"/>
</dbReference>
<protein>
    <submittedName>
        <fullName evidence="6">Zinc finger BED domain-containing protein 4</fullName>
    </submittedName>
</protein>
<gene>
    <name evidence="6" type="ORF">KUF71_011705</name>
</gene>
<dbReference type="InterPro" id="IPR052035">
    <property type="entry name" value="ZnF_BED_domain_contain"/>
</dbReference>
<keyword evidence="4" id="KW-0862">Zinc</keyword>
<dbReference type="Proteomes" id="UP001219518">
    <property type="component" value="Unassembled WGS sequence"/>
</dbReference>
<evidence type="ECO:0000313" key="7">
    <source>
        <dbReference type="Proteomes" id="UP001219518"/>
    </source>
</evidence>
<evidence type="ECO:0000256" key="2">
    <source>
        <dbReference type="ARBA" id="ARBA00022723"/>
    </source>
</evidence>
<comment type="caution">
    <text evidence="6">The sequence shown here is derived from an EMBL/GenBank/DDBJ whole genome shotgun (WGS) entry which is preliminary data.</text>
</comment>
<dbReference type="PANTHER" id="PTHR46481">
    <property type="entry name" value="ZINC FINGER BED DOMAIN-CONTAINING PROTEIN 4"/>
    <property type="match status" value="1"/>
</dbReference>
<keyword evidence="3" id="KW-0863">Zinc-finger</keyword>
<dbReference type="AlphaFoldDB" id="A0AAE1HKA2"/>
<dbReference type="SUPFAM" id="SSF53098">
    <property type="entry name" value="Ribonuclease H-like"/>
    <property type="match status" value="1"/>
</dbReference>
<proteinExistence type="predicted"/>
<keyword evidence="7" id="KW-1185">Reference proteome</keyword>
<evidence type="ECO:0000256" key="1">
    <source>
        <dbReference type="ARBA" id="ARBA00004123"/>
    </source>
</evidence>
<dbReference type="GO" id="GO:0008270">
    <property type="term" value="F:zinc ion binding"/>
    <property type="evidence" value="ECO:0007669"/>
    <property type="project" value="UniProtKB-KW"/>
</dbReference>
<reference evidence="6" key="1">
    <citation type="submission" date="2021-07" db="EMBL/GenBank/DDBJ databases">
        <authorList>
            <person name="Catto M.A."/>
            <person name="Jacobson A."/>
            <person name="Kennedy G."/>
            <person name="Labadie P."/>
            <person name="Hunt B.G."/>
            <person name="Srinivasan R."/>
        </authorList>
    </citation>
    <scope>NUCLEOTIDE SEQUENCE</scope>
    <source>
        <strain evidence="6">PL_HMW_Pooled</strain>
        <tissue evidence="6">Head</tissue>
    </source>
</reference>
<evidence type="ECO:0000256" key="3">
    <source>
        <dbReference type="ARBA" id="ARBA00022771"/>
    </source>
</evidence>
<evidence type="ECO:0000256" key="5">
    <source>
        <dbReference type="ARBA" id="ARBA00023242"/>
    </source>
</evidence>
<dbReference type="InterPro" id="IPR012337">
    <property type="entry name" value="RNaseH-like_sf"/>
</dbReference>
<dbReference type="EMBL" id="JAHWGI010001078">
    <property type="protein sequence ID" value="KAK3922231.1"/>
    <property type="molecule type" value="Genomic_DNA"/>
</dbReference>
<comment type="subcellular location">
    <subcellularLocation>
        <location evidence="1">Nucleus</location>
    </subcellularLocation>
</comment>
<keyword evidence="2" id="KW-0479">Metal-binding</keyword>
<dbReference type="GO" id="GO:0005634">
    <property type="term" value="C:nucleus"/>
    <property type="evidence" value="ECO:0007669"/>
    <property type="project" value="UniProtKB-SubCell"/>
</dbReference>
<organism evidence="6 7">
    <name type="scientific">Frankliniella fusca</name>
    <dbReference type="NCBI Taxonomy" id="407009"/>
    <lineage>
        <taxon>Eukaryota</taxon>
        <taxon>Metazoa</taxon>
        <taxon>Ecdysozoa</taxon>
        <taxon>Arthropoda</taxon>
        <taxon>Hexapoda</taxon>
        <taxon>Insecta</taxon>
        <taxon>Pterygota</taxon>
        <taxon>Neoptera</taxon>
        <taxon>Paraneoptera</taxon>
        <taxon>Thysanoptera</taxon>
        <taxon>Terebrantia</taxon>
        <taxon>Thripoidea</taxon>
        <taxon>Thripidae</taxon>
        <taxon>Frankliniella</taxon>
    </lineage>
</organism>
<accession>A0AAE1HKA2</accession>
<name>A0AAE1HKA2_9NEOP</name>